<organism evidence="8 9">
    <name type="scientific">Pendulispora albinea</name>
    <dbReference type="NCBI Taxonomy" id="2741071"/>
    <lineage>
        <taxon>Bacteria</taxon>
        <taxon>Pseudomonadati</taxon>
        <taxon>Myxococcota</taxon>
        <taxon>Myxococcia</taxon>
        <taxon>Myxococcales</taxon>
        <taxon>Sorangiineae</taxon>
        <taxon>Pendulisporaceae</taxon>
        <taxon>Pendulispora</taxon>
    </lineage>
</organism>
<dbReference type="PANTHER" id="PTHR43738">
    <property type="entry name" value="ABC TRANSPORTER, MEMBRANE PROTEIN"/>
    <property type="match status" value="1"/>
</dbReference>
<keyword evidence="9" id="KW-1185">Reference proteome</keyword>
<evidence type="ECO:0000256" key="4">
    <source>
        <dbReference type="ARBA" id="ARBA00022989"/>
    </source>
</evidence>
<feature type="transmembrane region" description="Helical" evidence="6">
    <location>
        <begin position="246"/>
        <end position="267"/>
    </location>
</feature>
<accession>A0ABZ2LRC0</accession>
<evidence type="ECO:0000256" key="5">
    <source>
        <dbReference type="ARBA" id="ARBA00023136"/>
    </source>
</evidence>
<comment type="subcellular location">
    <subcellularLocation>
        <location evidence="1">Cell membrane</location>
        <topology evidence="1">Multi-pass membrane protein</topology>
    </subcellularLocation>
</comment>
<dbReference type="RefSeq" id="WP_394822055.1">
    <property type="nucleotide sequence ID" value="NZ_CP089984.1"/>
</dbReference>
<feature type="transmembrane region" description="Helical" evidence="6">
    <location>
        <begin position="334"/>
        <end position="357"/>
    </location>
</feature>
<evidence type="ECO:0000256" key="6">
    <source>
        <dbReference type="SAM" id="Phobius"/>
    </source>
</evidence>
<evidence type="ECO:0000313" key="8">
    <source>
        <dbReference type="EMBL" id="WXB12433.1"/>
    </source>
</evidence>
<dbReference type="PANTHER" id="PTHR43738:SF3">
    <property type="entry name" value="ABC TRANSPORTER PERMEASE"/>
    <property type="match status" value="1"/>
</dbReference>
<sequence>MLTIFGVAVPVVAFVLLRTVVWAWEVGAESAAKDRVVTRHKVTFVMTLPHRYVNDLEQHAQELGIKQSTFAVWFGGKDPAHDSEFFATFAVDPKTYLEVYNEMGLAPAQKEAWQKNRKGAIVGDVLARKLNWKVGDKITLQSPFFPDVENWEFVIEGIYDALAKSVDRSSFFFHYDYMNDAVRERSRDQVGWIVSRVNDPSRATEIGTRIDKHFEEQETQTLSQDEGAFTASFLASFSALLKALRLISFVILVIMALILGNTIAMAARERTNEYGVLRAIGFLPKHLVAFVLGESMLLASIGGVLGLLVAYPFVEKGLGRFIEENMGNYFPYFRVTPTTAILAFLASVLVGLLAGAIPAYRVSKLRVVDALRRVA</sequence>
<evidence type="ECO:0000256" key="3">
    <source>
        <dbReference type="ARBA" id="ARBA00022692"/>
    </source>
</evidence>
<evidence type="ECO:0000256" key="2">
    <source>
        <dbReference type="ARBA" id="ARBA00022475"/>
    </source>
</evidence>
<dbReference type="InterPro" id="IPR051125">
    <property type="entry name" value="ABC-4/HrtB_transporter"/>
</dbReference>
<dbReference type="Pfam" id="PF02687">
    <property type="entry name" value="FtsX"/>
    <property type="match status" value="1"/>
</dbReference>
<keyword evidence="4 6" id="KW-1133">Transmembrane helix</keyword>
<dbReference type="EMBL" id="CP089984">
    <property type="protein sequence ID" value="WXB12433.1"/>
    <property type="molecule type" value="Genomic_DNA"/>
</dbReference>
<gene>
    <name evidence="8" type="ORF">LZC94_31870</name>
</gene>
<feature type="domain" description="ABC3 transporter permease C-terminal" evidence="7">
    <location>
        <begin position="246"/>
        <end position="365"/>
    </location>
</feature>
<name>A0ABZ2LRC0_9BACT</name>
<reference evidence="8 9" key="1">
    <citation type="submission" date="2021-12" db="EMBL/GenBank/DDBJ databases">
        <title>Discovery of the Pendulisporaceae a myxobacterial family with distinct sporulation behavior and unique specialized metabolism.</title>
        <authorList>
            <person name="Garcia R."/>
            <person name="Popoff A."/>
            <person name="Bader C.D."/>
            <person name="Loehr J."/>
            <person name="Walesch S."/>
            <person name="Walt C."/>
            <person name="Boldt J."/>
            <person name="Bunk B."/>
            <person name="Haeckl F.J.F.P.J."/>
            <person name="Gunesch A.P."/>
            <person name="Birkelbach J."/>
            <person name="Nuebel U."/>
            <person name="Pietschmann T."/>
            <person name="Bach T."/>
            <person name="Mueller R."/>
        </authorList>
    </citation>
    <scope>NUCLEOTIDE SEQUENCE [LARGE SCALE GENOMIC DNA]</scope>
    <source>
        <strain evidence="8 9">MSr11954</strain>
    </source>
</reference>
<dbReference type="InterPro" id="IPR003838">
    <property type="entry name" value="ABC3_permease_C"/>
</dbReference>
<feature type="transmembrane region" description="Helical" evidence="6">
    <location>
        <begin position="287"/>
        <end position="314"/>
    </location>
</feature>
<evidence type="ECO:0000256" key="1">
    <source>
        <dbReference type="ARBA" id="ARBA00004651"/>
    </source>
</evidence>
<proteinExistence type="predicted"/>
<keyword evidence="3 6" id="KW-0812">Transmembrane</keyword>
<dbReference type="Proteomes" id="UP001370348">
    <property type="component" value="Chromosome"/>
</dbReference>
<keyword evidence="2" id="KW-1003">Cell membrane</keyword>
<evidence type="ECO:0000313" key="9">
    <source>
        <dbReference type="Proteomes" id="UP001370348"/>
    </source>
</evidence>
<evidence type="ECO:0000259" key="7">
    <source>
        <dbReference type="Pfam" id="PF02687"/>
    </source>
</evidence>
<keyword evidence="5 6" id="KW-0472">Membrane</keyword>
<protein>
    <submittedName>
        <fullName evidence="8">ABC transporter permease</fullName>
    </submittedName>
</protein>